<dbReference type="EMBL" id="BBRZ01000244">
    <property type="protein sequence ID" value="GAM59796.1"/>
    <property type="molecule type" value="Genomic_DNA"/>
</dbReference>
<gene>
    <name evidence="4" type="ORF">JCM19231_2063</name>
</gene>
<feature type="chain" id="PRO_5002139605" description="Outer membrane protein beta-barrel domain-containing protein" evidence="2">
    <location>
        <begin position="20"/>
        <end position="196"/>
    </location>
</feature>
<proteinExistence type="predicted"/>
<keyword evidence="5" id="KW-1185">Reference proteome</keyword>
<feature type="domain" description="Outer membrane protein beta-barrel" evidence="3">
    <location>
        <begin position="6"/>
        <end position="196"/>
    </location>
</feature>
<accession>A0A0B8P0Q7</accession>
<dbReference type="InterPro" id="IPR011250">
    <property type="entry name" value="OMP/PagP_B-barrel"/>
</dbReference>
<evidence type="ECO:0000313" key="5">
    <source>
        <dbReference type="Proteomes" id="UP000031671"/>
    </source>
</evidence>
<dbReference type="AlphaFoldDB" id="A0A0B8P0Q7"/>
<evidence type="ECO:0000256" key="1">
    <source>
        <dbReference type="ARBA" id="ARBA00022729"/>
    </source>
</evidence>
<evidence type="ECO:0000313" key="4">
    <source>
        <dbReference type="EMBL" id="GAM59796.1"/>
    </source>
</evidence>
<organism evidence="4 5">
    <name type="scientific">Vibrio ishigakensis</name>
    <dbReference type="NCBI Taxonomy" id="1481914"/>
    <lineage>
        <taxon>Bacteria</taxon>
        <taxon>Pseudomonadati</taxon>
        <taxon>Pseudomonadota</taxon>
        <taxon>Gammaproteobacteria</taxon>
        <taxon>Vibrionales</taxon>
        <taxon>Vibrionaceae</taxon>
        <taxon>Vibrio</taxon>
    </lineage>
</organism>
<dbReference type="Pfam" id="PF13505">
    <property type="entry name" value="OMP_b-brl"/>
    <property type="match status" value="1"/>
</dbReference>
<keyword evidence="1 2" id="KW-0732">Signal</keyword>
<dbReference type="Gene3D" id="2.40.160.20">
    <property type="match status" value="1"/>
</dbReference>
<dbReference type="InterPro" id="IPR027385">
    <property type="entry name" value="Beta-barrel_OMP"/>
</dbReference>
<dbReference type="SUPFAM" id="SSF56925">
    <property type="entry name" value="OMPA-like"/>
    <property type="match status" value="1"/>
</dbReference>
<name>A0A0B8P0Q7_9VIBR</name>
<evidence type="ECO:0000259" key="3">
    <source>
        <dbReference type="Pfam" id="PF13505"/>
    </source>
</evidence>
<reference evidence="4 5" key="2">
    <citation type="submission" date="2015-01" db="EMBL/GenBank/DDBJ databases">
        <authorList>
            <consortium name="NBRP consortium"/>
            <person name="Sawabe T."/>
            <person name="Meirelles P."/>
            <person name="Feng G."/>
            <person name="Sayaka M."/>
            <person name="Hattori M."/>
            <person name="Ohkuma M."/>
        </authorList>
    </citation>
    <scope>NUCLEOTIDE SEQUENCE [LARGE SCALE GENOMIC DNA]</scope>
    <source>
        <strain evidence="5">JCM 19231</strain>
    </source>
</reference>
<dbReference type="RefSeq" id="WP_261835178.1">
    <property type="nucleotide sequence ID" value="NZ_AP024881.1"/>
</dbReference>
<reference evidence="4 5" key="1">
    <citation type="submission" date="2015-01" db="EMBL/GenBank/DDBJ databases">
        <title>Vibrio sp. C1 JCM 19231 whole genome shotgun sequence.</title>
        <authorList>
            <person name="Sawabe T."/>
            <person name="Meirelles P."/>
            <person name="Feng G."/>
            <person name="Sayaka M."/>
            <person name="Hattori M."/>
            <person name="Ohkuma M."/>
        </authorList>
    </citation>
    <scope>NUCLEOTIDE SEQUENCE [LARGE SCALE GENOMIC DNA]</scope>
    <source>
        <strain evidence="5">JCM 19231</strain>
    </source>
</reference>
<dbReference type="Proteomes" id="UP000031671">
    <property type="component" value="Unassembled WGS sequence"/>
</dbReference>
<sequence length="196" mass="20785">MKKLILASTLALMSASSFAADDHSGFRVGGGFGTDIGKYQLRSVDDSGKKVEADPSVVLEAGYDFNDIFAINVKGSGTGFKAYENNKSTKGQNKGTAYDLAVEAEVGYTFVTAGDAAIKPYVALGAVGFDKKTSENQLEDKNAVRARGAAGVRMTLDNGVYFDGRIQATDLTPKGDKFNGKDHLLTQGLVTVGYKF</sequence>
<feature type="signal peptide" evidence="2">
    <location>
        <begin position="1"/>
        <end position="19"/>
    </location>
</feature>
<protein>
    <recommendedName>
        <fullName evidence="3">Outer membrane protein beta-barrel domain-containing protein</fullName>
    </recommendedName>
</protein>
<evidence type="ECO:0000256" key="2">
    <source>
        <dbReference type="SAM" id="SignalP"/>
    </source>
</evidence>
<comment type="caution">
    <text evidence="4">The sequence shown here is derived from an EMBL/GenBank/DDBJ whole genome shotgun (WGS) entry which is preliminary data.</text>
</comment>